<dbReference type="AlphaFoldDB" id="B4J6R6"/>
<dbReference type="EC" id="2.4.1.109" evidence="6"/>
<keyword evidence="25" id="KW-1185">Reference proteome</keyword>
<dbReference type="SUPFAM" id="SSF48452">
    <property type="entry name" value="TPR-like"/>
    <property type="match status" value="2"/>
</dbReference>
<evidence type="ECO:0000256" key="2">
    <source>
        <dbReference type="ARBA" id="ARBA00004141"/>
    </source>
</evidence>
<evidence type="ECO:0000256" key="18">
    <source>
        <dbReference type="ARBA" id="ARBA00075262"/>
    </source>
</evidence>
<keyword evidence="12 22" id="KW-1133">Transmembrane helix</keyword>
<evidence type="ECO:0000256" key="11">
    <source>
        <dbReference type="ARBA" id="ARBA00022824"/>
    </source>
</evidence>
<evidence type="ECO:0000256" key="3">
    <source>
        <dbReference type="ARBA" id="ARBA00004240"/>
    </source>
</evidence>
<comment type="catalytic activity">
    <reaction evidence="16">
        <text>a di-trans,poly-cis-dolichyl beta-D-mannosyl phosphate + L-seryl-[protein] = 3-O-(alpha-D-mannosyl)-L-seryl-[protein] + a di-trans,poly-cis-dolichyl phosphate + H(+)</text>
        <dbReference type="Rhea" id="RHEA:17377"/>
        <dbReference type="Rhea" id="RHEA-COMP:9863"/>
        <dbReference type="Rhea" id="RHEA-COMP:13546"/>
        <dbReference type="Rhea" id="RHEA-COMP:19498"/>
        <dbReference type="Rhea" id="RHEA-COMP:19501"/>
        <dbReference type="ChEBI" id="CHEBI:15378"/>
        <dbReference type="ChEBI" id="CHEBI:29999"/>
        <dbReference type="ChEBI" id="CHEBI:57683"/>
        <dbReference type="ChEBI" id="CHEBI:58211"/>
        <dbReference type="ChEBI" id="CHEBI:137321"/>
        <dbReference type="EC" id="2.4.1.109"/>
    </reaction>
</comment>
<evidence type="ECO:0000256" key="16">
    <source>
        <dbReference type="ARBA" id="ARBA00045102"/>
    </source>
</evidence>
<comment type="function">
    <text evidence="1">Transfers mannosyl residues to the hydroxyl group of serine or threonine residues.</text>
</comment>
<dbReference type="PhylomeDB" id="B4J6R6"/>
<dbReference type="SMR" id="B4J6R6"/>
<feature type="transmembrane region" description="Helical" evidence="22">
    <location>
        <begin position="415"/>
        <end position="434"/>
    </location>
</feature>
<dbReference type="PANTHER" id="PTHR44395">
    <property type="match status" value="1"/>
</dbReference>
<reference evidence="24 25" key="1">
    <citation type="journal article" date="2007" name="Nature">
        <title>Evolution of genes and genomes on the Drosophila phylogeny.</title>
        <authorList>
            <consortium name="Drosophila 12 Genomes Consortium"/>
            <person name="Clark A.G."/>
            <person name="Eisen M.B."/>
            <person name="Smith D.R."/>
            <person name="Bergman C.M."/>
            <person name="Oliver B."/>
            <person name="Markow T.A."/>
            <person name="Kaufman T.C."/>
            <person name="Kellis M."/>
            <person name="Gelbart W."/>
            <person name="Iyer V.N."/>
            <person name="Pollard D.A."/>
            <person name="Sackton T.B."/>
            <person name="Larracuente A.M."/>
            <person name="Singh N.D."/>
            <person name="Abad J.P."/>
            <person name="Abt D.N."/>
            <person name="Adryan B."/>
            <person name="Aguade M."/>
            <person name="Akashi H."/>
            <person name="Anderson W.W."/>
            <person name="Aquadro C.F."/>
            <person name="Ardell D.H."/>
            <person name="Arguello R."/>
            <person name="Artieri C.G."/>
            <person name="Barbash D.A."/>
            <person name="Barker D."/>
            <person name="Barsanti P."/>
            <person name="Batterham P."/>
            <person name="Batzoglou S."/>
            <person name="Begun D."/>
            <person name="Bhutkar A."/>
            <person name="Blanco E."/>
            <person name="Bosak S.A."/>
            <person name="Bradley R.K."/>
            <person name="Brand A.D."/>
            <person name="Brent M.R."/>
            <person name="Brooks A.N."/>
            <person name="Brown R.H."/>
            <person name="Butlin R.K."/>
            <person name="Caggese C."/>
            <person name="Calvi B.R."/>
            <person name="Bernardo de Carvalho A."/>
            <person name="Caspi A."/>
            <person name="Castrezana S."/>
            <person name="Celniker S.E."/>
            <person name="Chang J.L."/>
            <person name="Chapple C."/>
            <person name="Chatterji S."/>
            <person name="Chinwalla A."/>
            <person name="Civetta A."/>
            <person name="Clifton S.W."/>
            <person name="Comeron J.M."/>
            <person name="Costello J.C."/>
            <person name="Coyne J.A."/>
            <person name="Daub J."/>
            <person name="David R.G."/>
            <person name="Delcher A.L."/>
            <person name="Delehaunty K."/>
            <person name="Do C.B."/>
            <person name="Ebling H."/>
            <person name="Edwards K."/>
            <person name="Eickbush T."/>
            <person name="Evans J.D."/>
            <person name="Filipski A."/>
            <person name="Findeiss S."/>
            <person name="Freyhult E."/>
            <person name="Fulton L."/>
            <person name="Fulton R."/>
            <person name="Garcia A.C."/>
            <person name="Gardiner A."/>
            <person name="Garfield D.A."/>
            <person name="Garvin B.E."/>
            <person name="Gibson G."/>
            <person name="Gilbert D."/>
            <person name="Gnerre S."/>
            <person name="Godfrey J."/>
            <person name="Good R."/>
            <person name="Gotea V."/>
            <person name="Gravely B."/>
            <person name="Greenberg A.J."/>
            <person name="Griffiths-Jones S."/>
            <person name="Gross S."/>
            <person name="Guigo R."/>
            <person name="Gustafson E.A."/>
            <person name="Haerty W."/>
            <person name="Hahn M.W."/>
            <person name="Halligan D.L."/>
            <person name="Halpern A.L."/>
            <person name="Halter G.M."/>
            <person name="Han M.V."/>
            <person name="Heger A."/>
            <person name="Hillier L."/>
            <person name="Hinrichs A.S."/>
            <person name="Holmes I."/>
            <person name="Hoskins R.A."/>
            <person name="Hubisz M.J."/>
            <person name="Hultmark D."/>
            <person name="Huntley M.A."/>
            <person name="Jaffe D.B."/>
            <person name="Jagadeeshan S."/>
            <person name="Jeck W.R."/>
            <person name="Johnson J."/>
            <person name="Jones C.D."/>
            <person name="Jordan W.C."/>
            <person name="Karpen G.H."/>
            <person name="Kataoka E."/>
            <person name="Keightley P.D."/>
            <person name="Kheradpour P."/>
            <person name="Kirkness E.F."/>
            <person name="Koerich L.B."/>
            <person name="Kristiansen K."/>
            <person name="Kudrna D."/>
            <person name="Kulathinal R.J."/>
            <person name="Kumar S."/>
            <person name="Kwok R."/>
            <person name="Lander E."/>
            <person name="Langley C.H."/>
            <person name="Lapoint R."/>
            <person name="Lazzaro B.P."/>
            <person name="Lee S.J."/>
            <person name="Levesque L."/>
            <person name="Li R."/>
            <person name="Lin C.F."/>
            <person name="Lin M.F."/>
            <person name="Lindblad-Toh K."/>
            <person name="Llopart A."/>
            <person name="Long M."/>
            <person name="Low L."/>
            <person name="Lozovsky E."/>
            <person name="Lu J."/>
            <person name="Luo M."/>
            <person name="Machado C.A."/>
            <person name="Makalowski W."/>
            <person name="Marzo M."/>
            <person name="Matsuda M."/>
            <person name="Matzkin L."/>
            <person name="McAllister B."/>
            <person name="McBride C.S."/>
            <person name="McKernan B."/>
            <person name="McKernan K."/>
            <person name="Mendez-Lago M."/>
            <person name="Minx P."/>
            <person name="Mollenhauer M.U."/>
            <person name="Montooth K."/>
            <person name="Mount S.M."/>
            <person name="Mu X."/>
            <person name="Myers E."/>
            <person name="Negre B."/>
            <person name="Newfeld S."/>
            <person name="Nielsen R."/>
            <person name="Noor M.A."/>
            <person name="O'Grady P."/>
            <person name="Pachter L."/>
            <person name="Papaceit M."/>
            <person name="Parisi M.J."/>
            <person name="Parisi M."/>
            <person name="Parts L."/>
            <person name="Pedersen J.S."/>
            <person name="Pesole G."/>
            <person name="Phillippy A.M."/>
            <person name="Ponting C.P."/>
            <person name="Pop M."/>
            <person name="Porcelli D."/>
            <person name="Powell J.R."/>
            <person name="Prohaska S."/>
            <person name="Pruitt K."/>
            <person name="Puig M."/>
            <person name="Quesneville H."/>
            <person name="Ram K.R."/>
            <person name="Rand D."/>
            <person name="Rasmussen M.D."/>
            <person name="Reed L.K."/>
            <person name="Reenan R."/>
            <person name="Reily A."/>
            <person name="Remington K.A."/>
            <person name="Rieger T.T."/>
            <person name="Ritchie M.G."/>
            <person name="Robin C."/>
            <person name="Rogers Y.H."/>
            <person name="Rohde C."/>
            <person name="Rozas J."/>
            <person name="Rubenfield M.J."/>
            <person name="Ruiz A."/>
            <person name="Russo S."/>
            <person name="Salzberg S.L."/>
            <person name="Sanchez-Gracia A."/>
            <person name="Saranga D.J."/>
            <person name="Sato H."/>
            <person name="Schaeffer S.W."/>
            <person name="Schatz M.C."/>
            <person name="Schlenke T."/>
            <person name="Schwartz R."/>
            <person name="Segarra C."/>
            <person name="Singh R.S."/>
            <person name="Sirot L."/>
            <person name="Sirota M."/>
            <person name="Sisneros N.B."/>
            <person name="Smith C.D."/>
            <person name="Smith T.F."/>
            <person name="Spieth J."/>
            <person name="Stage D.E."/>
            <person name="Stark A."/>
            <person name="Stephan W."/>
            <person name="Strausberg R.L."/>
            <person name="Strempel S."/>
            <person name="Sturgill D."/>
            <person name="Sutton G."/>
            <person name="Sutton G.G."/>
            <person name="Tao W."/>
            <person name="Teichmann S."/>
            <person name="Tobari Y.N."/>
            <person name="Tomimura Y."/>
            <person name="Tsolas J.M."/>
            <person name="Valente V.L."/>
            <person name="Venter E."/>
            <person name="Venter J.C."/>
            <person name="Vicario S."/>
            <person name="Vieira F.G."/>
            <person name="Vilella A.J."/>
            <person name="Villasante A."/>
            <person name="Walenz B."/>
            <person name="Wang J."/>
            <person name="Wasserman M."/>
            <person name="Watts T."/>
            <person name="Wilson D."/>
            <person name="Wilson R.K."/>
            <person name="Wing R.A."/>
            <person name="Wolfner M.F."/>
            <person name="Wong A."/>
            <person name="Wong G.K."/>
            <person name="Wu C.I."/>
            <person name="Wu G."/>
            <person name="Yamamoto D."/>
            <person name="Yang H.P."/>
            <person name="Yang S.P."/>
            <person name="Yorke J.A."/>
            <person name="Yoshida K."/>
            <person name="Zdobnov E."/>
            <person name="Zhang P."/>
            <person name="Zhang Y."/>
            <person name="Zimin A.V."/>
            <person name="Baldwin J."/>
            <person name="Abdouelleil A."/>
            <person name="Abdulkadir J."/>
            <person name="Abebe A."/>
            <person name="Abera B."/>
            <person name="Abreu J."/>
            <person name="Acer S.C."/>
            <person name="Aftuck L."/>
            <person name="Alexander A."/>
            <person name="An P."/>
            <person name="Anderson E."/>
            <person name="Anderson S."/>
            <person name="Arachi H."/>
            <person name="Azer M."/>
            <person name="Bachantsang P."/>
            <person name="Barry A."/>
            <person name="Bayul T."/>
            <person name="Berlin A."/>
            <person name="Bessette D."/>
            <person name="Bloom T."/>
            <person name="Blye J."/>
            <person name="Boguslavskiy L."/>
            <person name="Bonnet C."/>
            <person name="Boukhgalter B."/>
            <person name="Bourzgui I."/>
            <person name="Brown A."/>
            <person name="Cahill P."/>
            <person name="Channer S."/>
            <person name="Cheshatsang Y."/>
            <person name="Chuda L."/>
            <person name="Citroen M."/>
            <person name="Collymore A."/>
            <person name="Cooke P."/>
            <person name="Costello M."/>
            <person name="D'Aco K."/>
            <person name="Daza R."/>
            <person name="De Haan G."/>
            <person name="DeGray S."/>
            <person name="DeMaso C."/>
            <person name="Dhargay N."/>
            <person name="Dooley K."/>
            <person name="Dooley E."/>
            <person name="Doricent M."/>
            <person name="Dorje P."/>
            <person name="Dorjee K."/>
            <person name="Dupes A."/>
            <person name="Elong R."/>
            <person name="Falk J."/>
            <person name="Farina A."/>
            <person name="Faro S."/>
            <person name="Ferguson D."/>
            <person name="Fisher S."/>
            <person name="Foley C.D."/>
            <person name="Franke A."/>
            <person name="Friedrich D."/>
            <person name="Gadbois L."/>
            <person name="Gearin G."/>
            <person name="Gearin C.R."/>
            <person name="Giannoukos G."/>
            <person name="Goode T."/>
            <person name="Graham J."/>
            <person name="Grandbois E."/>
            <person name="Grewal S."/>
            <person name="Gyaltsen K."/>
            <person name="Hafez N."/>
            <person name="Hagos B."/>
            <person name="Hall J."/>
            <person name="Henson C."/>
            <person name="Hollinger A."/>
            <person name="Honan T."/>
            <person name="Huard M.D."/>
            <person name="Hughes L."/>
            <person name="Hurhula B."/>
            <person name="Husby M.E."/>
            <person name="Kamat A."/>
            <person name="Kanga B."/>
            <person name="Kashin S."/>
            <person name="Khazanovich D."/>
            <person name="Kisner P."/>
            <person name="Lance K."/>
            <person name="Lara M."/>
            <person name="Lee W."/>
            <person name="Lennon N."/>
            <person name="Letendre F."/>
            <person name="LeVine R."/>
            <person name="Lipovsky A."/>
            <person name="Liu X."/>
            <person name="Liu J."/>
            <person name="Liu S."/>
            <person name="Lokyitsang T."/>
            <person name="Lokyitsang Y."/>
            <person name="Lubonja R."/>
            <person name="Lui A."/>
            <person name="MacDonald P."/>
            <person name="Magnisalis V."/>
            <person name="Maru K."/>
            <person name="Matthews C."/>
            <person name="McCusker W."/>
            <person name="McDonough S."/>
            <person name="Mehta T."/>
            <person name="Meldrim J."/>
            <person name="Meneus L."/>
            <person name="Mihai O."/>
            <person name="Mihalev A."/>
            <person name="Mihova T."/>
            <person name="Mittelman R."/>
            <person name="Mlenga V."/>
            <person name="Montmayeur A."/>
            <person name="Mulrain L."/>
            <person name="Navidi A."/>
            <person name="Naylor J."/>
            <person name="Negash T."/>
            <person name="Nguyen T."/>
            <person name="Nguyen N."/>
            <person name="Nicol R."/>
            <person name="Norbu C."/>
            <person name="Norbu N."/>
            <person name="Novod N."/>
            <person name="O'Neill B."/>
            <person name="Osman S."/>
            <person name="Markiewicz E."/>
            <person name="Oyono O.L."/>
            <person name="Patti C."/>
            <person name="Phunkhang P."/>
            <person name="Pierre F."/>
            <person name="Priest M."/>
            <person name="Raghuraman S."/>
            <person name="Rege F."/>
            <person name="Reyes R."/>
            <person name="Rise C."/>
            <person name="Rogov P."/>
            <person name="Ross K."/>
            <person name="Ryan E."/>
            <person name="Settipalli S."/>
            <person name="Shea T."/>
            <person name="Sherpa N."/>
            <person name="Shi L."/>
            <person name="Shih D."/>
            <person name="Sparrow T."/>
            <person name="Spaulding J."/>
            <person name="Stalker J."/>
            <person name="Stange-Thomann N."/>
            <person name="Stavropoulos S."/>
            <person name="Stone C."/>
            <person name="Strader C."/>
            <person name="Tesfaye S."/>
            <person name="Thomson T."/>
            <person name="Thoulutsang Y."/>
            <person name="Thoulutsang D."/>
            <person name="Topham K."/>
            <person name="Topping I."/>
            <person name="Tsamla T."/>
            <person name="Vassiliev H."/>
            <person name="Vo A."/>
            <person name="Wangchuk T."/>
            <person name="Wangdi T."/>
            <person name="Weiand M."/>
            <person name="Wilkinson J."/>
            <person name="Wilson A."/>
            <person name="Yadav S."/>
            <person name="Young G."/>
            <person name="Yu Q."/>
            <person name="Zembek L."/>
            <person name="Zhong D."/>
            <person name="Zimmer A."/>
            <person name="Zwirko Z."/>
            <person name="Jaffe D.B."/>
            <person name="Alvarez P."/>
            <person name="Brockman W."/>
            <person name="Butler J."/>
            <person name="Chin C."/>
            <person name="Gnerre S."/>
            <person name="Grabherr M."/>
            <person name="Kleber M."/>
            <person name="Mauceli E."/>
            <person name="MacCallum I."/>
        </authorList>
    </citation>
    <scope>NUCLEOTIDE SEQUENCE [LARGE SCALE GENOMIC DNA]</scope>
    <source>
        <strain evidence="25">Tucson 15287-2541.00</strain>
    </source>
</reference>
<evidence type="ECO:0000256" key="6">
    <source>
        <dbReference type="ARBA" id="ARBA00012839"/>
    </source>
</evidence>
<gene>
    <name evidence="24" type="primary">Dgri\GH21177</name>
    <name evidence="24" type="ORF">Dgri_GH21177</name>
</gene>
<keyword evidence="9" id="KW-0677">Repeat</keyword>
<dbReference type="Gene3D" id="1.25.40.10">
    <property type="entry name" value="Tetratricopeptide repeat domain"/>
    <property type="match status" value="4"/>
</dbReference>
<organism evidence="25">
    <name type="scientific">Drosophila grimshawi</name>
    <name type="common">Hawaiian fruit fly</name>
    <name type="synonym">Idiomyia grimshawi</name>
    <dbReference type="NCBI Taxonomy" id="7222"/>
    <lineage>
        <taxon>Eukaryota</taxon>
        <taxon>Metazoa</taxon>
        <taxon>Ecdysozoa</taxon>
        <taxon>Arthropoda</taxon>
        <taxon>Hexapoda</taxon>
        <taxon>Insecta</taxon>
        <taxon>Pterygota</taxon>
        <taxon>Neoptera</taxon>
        <taxon>Endopterygota</taxon>
        <taxon>Diptera</taxon>
        <taxon>Brachycera</taxon>
        <taxon>Muscomorpha</taxon>
        <taxon>Ephydroidea</taxon>
        <taxon>Drosophilidae</taxon>
        <taxon>Drosophila</taxon>
        <taxon>Hawaiian Drosophila</taxon>
    </lineage>
</organism>
<dbReference type="GO" id="GO:0016020">
    <property type="term" value="C:membrane"/>
    <property type="evidence" value="ECO:0007669"/>
    <property type="project" value="UniProtKB-SubCell"/>
</dbReference>
<dbReference type="Proteomes" id="UP000001070">
    <property type="component" value="Unassembled WGS sequence"/>
</dbReference>
<comment type="catalytic activity">
    <reaction evidence="15">
        <text>a di-trans,poly-cis-dolichyl beta-D-mannosyl phosphate + L-threonyl-[protein] = 3-O-(alpha-D-mannosyl)-L-threonyl-[protein] + a di-trans,poly-cis-dolichyl phosphate + H(+)</text>
        <dbReference type="Rhea" id="RHEA:53396"/>
        <dbReference type="Rhea" id="RHEA-COMP:11060"/>
        <dbReference type="Rhea" id="RHEA-COMP:13547"/>
        <dbReference type="Rhea" id="RHEA-COMP:19498"/>
        <dbReference type="Rhea" id="RHEA-COMP:19501"/>
        <dbReference type="ChEBI" id="CHEBI:15378"/>
        <dbReference type="ChEBI" id="CHEBI:30013"/>
        <dbReference type="ChEBI" id="CHEBI:57683"/>
        <dbReference type="ChEBI" id="CHEBI:58211"/>
        <dbReference type="ChEBI" id="CHEBI:137323"/>
        <dbReference type="EC" id="2.4.1.109"/>
    </reaction>
</comment>
<dbReference type="PROSITE" id="PS50005">
    <property type="entry name" value="TPR"/>
    <property type="match status" value="5"/>
</dbReference>
<evidence type="ECO:0000256" key="21">
    <source>
        <dbReference type="SAM" id="MobiDB-lite"/>
    </source>
</evidence>
<evidence type="ECO:0000256" key="4">
    <source>
        <dbReference type="ARBA" id="ARBA00004922"/>
    </source>
</evidence>
<dbReference type="GO" id="GO:0004169">
    <property type="term" value="F:dolichyl-phosphate-mannose-protein mannosyltransferase activity"/>
    <property type="evidence" value="ECO:0007669"/>
    <property type="project" value="UniProtKB-EC"/>
</dbReference>
<keyword evidence="8 22" id="KW-0812">Transmembrane</keyword>
<feature type="compositionally biased region" description="Low complexity" evidence="21">
    <location>
        <begin position="7"/>
        <end position="24"/>
    </location>
</feature>
<evidence type="ECO:0000256" key="7">
    <source>
        <dbReference type="ARBA" id="ARBA00022679"/>
    </source>
</evidence>
<comment type="similarity">
    <text evidence="5">Belongs to the TMTC family.</text>
</comment>
<dbReference type="FunFam" id="1.25.40.10:FF:000528">
    <property type="entry name" value="Transmembrane and TPR repeat-containing protein 3"/>
    <property type="match status" value="1"/>
</dbReference>
<dbReference type="SMART" id="SM00028">
    <property type="entry name" value="TPR"/>
    <property type="match status" value="7"/>
</dbReference>
<dbReference type="EMBL" id="CH916367">
    <property type="protein sequence ID" value="EDW00969.1"/>
    <property type="molecule type" value="Genomic_DNA"/>
</dbReference>
<dbReference type="eggNOG" id="KOG1124">
    <property type="taxonomic scope" value="Eukaryota"/>
</dbReference>
<keyword evidence="7" id="KW-0808">Transferase</keyword>
<evidence type="ECO:0000256" key="14">
    <source>
        <dbReference type="ARBA" id="ARBA00023180"/>
    </source>
</evidence>
<evidence type="ECO:0000256" key="1">
    <source>
        <dbReference type="ARBA" id="ARBA00003582"/>
    </source>
</evidence>
<feature type="repeat" description="TPR" evidence="20">
    <location>
        <begin position="664"/>
        <end position="697"/>
    </location>
</feature>
<feature type="region of interest" description="Disordered" evidence="21">
    <location>
        <begin position="1"/>
        <end position="56"/>
    </location>
</feature>
<feature type="repeat" description="TPR" evidence="20">
    <location>
        <begin position="769"/>
        <end position="802"/>
    </location>
</feature>
<dbReference type="HOGENOM" id="CLU_011615_1_0_1"/>
<feature type="domain" description="DUF1736" evidence="23">
    <location>
        <begin position="356"/>
        <end position="427"/>
    </location>
</feature>
<dbReference type="PROSITE" id="PS50293">
    <property type="entry name" value="TPR_REGION"/>
    <property type="match status" value="2"/>
</dbReference>
<feature type="repeat" description="TPR" evidence="20">
    <location>
        <begin position="547"/>
        <end position="580"/>
    </location>
</feature>
<feature type="repeat" description="TPR" evidence="20">
    <location>
        <begin position="698"/>
        <end position="731"/>
    </location>
</feature>
<dbReference type="InterPro" id="IPR013618">
    <property type="entry name" value="TMTC_DUF1736"/>
</dbReference>
<evidence type="ECO:0000256" key="9">
    <source>
        <dbReference type="ARBA" id="ARBA00022737"/>
    </source>
</evidence>
<dbReference type="KEGG" id="dgr:6559285"/>
<protein>
    <recommendedName>
        <fullName evidence="17">Protein O-mannosyl-transferase TMTC3</fullName>
        <ecNumber evidence="6">2.4.1.109</ecNumber>
    </recommendedName>
    <alternativeName>
        <fullName evidence="19">Transmembrane O-mannosyltransferase targeting cadherins 3</fullName>
    </alternativeName>
    <alternativeName>
        <fullName evidence="18">Transmembrane and tetratricopeptide repeat-containing 3</fullName>
    </alternativeName>
</protein>
<comment type="subcellular location">
    <subcellularLocation>
        <location evidence="3">Endoplasmic reticulum</location>
    </subcellularLocation>
    <subcellularLocation>
        <location evidence="2">Membrane</location>
        <topology evidence="2">Multi-pass membrane protein</topology>
    </subcellularLocation>
</comment>
<dbReference type="Pfam" id="PF13181">
    <property type="entry name" value="TPR_8"/>
    <property type="match status" value="4"/>
</dbReference>
<dbReference type="GO" id="GO:0060255">
    <property type="term" value="P:regulation of macromolecule metabolic process"/>
    <property type="evidence" value="ECO:0007669"/>
    <property type="project" value="UniProtKB-ARBA"/>
</dbReference>
<dbReference type="FunCoup" id="B4J6R6">
    <property type="interactions" value="1079"/>
</dbReference>
<name>B4J6R6_DROGR</name>
<dbReference type="Pfam" id="PF08409">
    <property type="entry name" value="TMTC_DUF1736"/>
    <property type="match status" value="1"/>
</dbReference>
<accession>B4J6R6</accession>
<dbReference type="Pfam" id="PF13414">
    <property type="entry name" value="TPR_11"/>
    <property type="match status" value="1"/>
</dbReference>
<evidence type="ECO:0000256" key="8">
    <source>
        <dbReference type="ARBA" id="ARBA00022692"/>
    </source>
</evidence>
<keyword evidence="11" id="KW-0256">Endoplasmic reticulum</keyword>
<evidence type="ECO:0000256" key="17">
    <source>
        <dbReference type="ARBA" id="ARBA00067886"/>
    </source>
</evidence>
<evidence type="ECO:0000313" key="24">
    <source>
        <dbReference type="EMBL" id="EDW00969.1"/>
    </source>
</evidence>
<dbReference type="GO" id="GO:0005783">
    <property type="term" value="C:endoplasmic reticulum"/>
    <property type="evidence" value="ECO:0007669"/>
    <property type="project" value="UniProtKB-SubCell"/>
</dbReference>
<dbReference type="STRING" id="7222.B4J6R6"/>
<feature type="transmembrane region" description="Helical" evidence="22">
    <location>
        <begin position="382"/>
        <end position="403"/>
    </location>
</feature>
<keyword evidence="13 22" id="KW-0472">Membrane</keyword>
<comment type="pathway">
    <text evidence="4">Protein modification; protein glycosylation.</text>
</comment>
<dbReference type="OMA" id="AKACFTR"/>
<dbReference type="OrthoDB" id="66906at2759"/>
<feature type="compositionally biased region" description="Basic and acidic residues" evidence="21">
    <location>
        <begin position="35"/>
        <end position="56"/>
    </location>
</feature>
<dbReference type="InterPro" id="IPR019734">
    <property type="entry name" value="TPR_rpt"/>
</dbReference>
<evidence type="ECO:0000256" key="22">
    <source>
        <dbReference type="SAM" id="Phobius"/>
    </source>
</evidence>
<evidence type="ECO:0000256" key="13">
    <source>
        <dbReference type="ARBA" id="ARBA00023136"/>
    </source>
</evidence>
<evidence type="ECO:0000259" key="23">
    <source>
        <dbReference type="Pfam" id="PF08409"/>
    </source>
</evidence>
<evidence type="ECO:0000256" key="5">
    <source>
        <dbReference type="ARBA" id="ARBA00007882"/>
    </source>
</evidence>
<dbReference type="InParanoid" id="B4J6R6"/>
<feature type="transmembrane region" description="Helical" evidence="22">
    <location>
        <begin position="446"/>
        <end position="469"/>
    </location>
</feature>
<evidence type="ECO:0000256" key="20">
    <source>
        <dbReference type="PROSITE-ProRule" id="PRU00339"/>
    </source>
</evidence>
<feature type="repeat" description="TPR" evidence="20">
    <location>
        <begin position="581"/>
        <end position="614"/>
    </location>
</feature>
<proteinExistence type="inferred from homology"/>
<evidence type="ECO:0000256" key="19">
    <source>
        <dbReference type="ARBA" id="ARBA00078084"/>
    </source>
</evidence>
<evidence type="ECO:0000256" key="10">
    <source>
        <dbReference type="ARBA" id="ARBA00022803"/>
    </source>
</evidence>
<dbReference type="UniPathway" id="UPA00378"/>
<dbReference type="FunFam" id="1.25.40.10:FF:000239">
    <property type="entry name" value="Transmembrane and TPR repeat-containing protein 3"/>
    <property type="match status" value="1"/>
</dbReference>
<dbReference type="InterPro" id="IPR011990">
    <property type="entry name" value="TPR-like_helical_dom_sf"/>
</dbReference>
<evidence type="ECO:0000313" key="25">
    <source>
        <dbReference type="Proteomes" id="UP000001070"/>
    </source>
</evidence>
<sequence length="956" mass="108485">MSMNPNQLQQQQQQQLHQQQQQQHAAATTVGATCNRERGRDREREREREKESDREWTGSSSQRNLIEFLSICIACCVCYYNSMQCGLVFDDISAIRDNKDLRPGTPLRNVFLNDFWGTPMRKEQSHKSYRPLTVLTFRFNYLLHALEPFGYHLVNLLLHIAVCLLWRRVCRLLLRQCVAPAASSNEGASSFALYASSLNTCAFVASLLFAVHPVHTEAVTGVVGRAELLSSLCYLAAFLSYAHATSSSPRRTNWASLCLGFGSCLTASMLCKEQGITVAGICAVYELFVVQQLRPLHLCHFVMRIFEEQPAAKTAGSSSSTSSSTRRLSAALWTRLAFLTIITVALLVGRVYVMGSQLPIFTRFDNPASAAATPVRQLTYGYLIYLNCWLLLCPSLLCCDWTMGTVPLLEGFGDARNMATLCTFLALGALIAKACLSRSLAQSRTLLMCLGWIVLPFLPASNLFFPVGFVVAERILYMPSMGYCLLVAYGYHQLQRRFHSSRWIRLSQVALVSLLLAHGLKTQQRNWDWRTEYSLFMSGVHTNQRNAKLYNNVGHALENEARYEEALVYFQQAVDIQQDDIGAHINVGRTYNNLKRYEEAEQAYMRAKALFPQAKAGVSYHARIAPNHLNVFINLANLISKNQTRLEEADHLYRQAISMRSDYVQAYINRGDILMKLNRTAQAQEVYEQALLYDSENADIYYNLGVVFLEQGKSQQAHVYFNKAIELYPEHEQALLNSAILLQERGGEEARQLSRARLYQVLARDANNEKVYFNLGMLAMDEVNFDDAEQFFKRAIHLKSDFRSALFNLALLLADSMRPLDAVPFLHQLIRHHPTHVKGLILLGDIYINHMKDLDAAEKCYRSILEHDPHNTQGLHNLCVVFVERKWMAKASACLQFAQQLAPAEDYIGRHLQIVNARLQKINKLPDTSPERLLAYKDYDPLEFVLPEIDKTSTPS</sequence>
<dbReference type="FunFam" id="1.25.40.10:FF:000175">
    <property type="entry name" value="transmembrane and TPR repeat-containing protein 3"/>
    <property type="match status" value="1"/>
</dbReference>
<dbReference type="PANTHER" id="PTHR44395:SF1">
    <property type="entry name" value="PROTEIN O-MANNOSYL-TRANSFERASE TMTC3"/>
    <property type="match status" value="1"/>
</dbReference>
<feature type="transmembrane region" description="Helical" evidence="22">
    <location>
        <begin position="332"/>
        <end position="353"/>
    </location>
</feature>
<keyword evidence="10 20" id="KW-0802">TPR repeat</keyword>
<keyword evidence="14" id="KW-0325">Glycoprotein</keyword>
<evidence type="ECO:0000256" key="15">
    <source>
        <dbReference type="ARBA" id="ARBA00045085"/>
    </source>
</evidence>
<evidence type="ECO:0000256" key="12">
    <source>
        <dbReference type="ARBA" id="ARBA00022989"/>
    </source>
</evidence>